<evidence type="ECO:0000313" key="1">
    <source>
        <dbReference type="EMBL" id="GAG40120.1"/>
    </source>
</evidence>
<sequence>MKLRSIILILILAASVSVSLPLVGQSDYYYERKEAGQLFQQSNYP</sequence>
<dbReference type="AlphaFoldDB" id="X0XAL4"/>
<name>X0XAL4_9ZZZZ</name>
<feature type="non-terminal residue" evidence="1">
    <location>
        <position position="45"/>
    </location>
</feature>
<protein>
    <submittedName>
        <fullName evidence="1">Uncharacterized protein</fullName>
    </submittedName>
</protein>
<comment type="caution">
    <text evidence="1">The sequence shown here is derived from an EMBL/GenBank/DDBJ whole genome shotgun (WGS) entry which is preliminary data.</text>
</comment>
<reference evidence="1" key="1">
    <citation type="journal article" date="2014" name="Front. Microbiol.">
        <title>High frequency of phylogenetically diverse reductive dehalogenase-homologous genes in deep subseafloor sedimentary metagenomes.</title>
        <authorList>
            <person name="Kawai M."/>
            <person name="Futagami T."/>
            <person name="Toyoda A."/>
            <person name="Takaki Y."/>
            <person name="Nishi S."/>
            <person name="Hori S."/>
            <person name="Arai W."/>
            <person name="Tsubouchi T."/>
            <person name="Morono Y."/>
            <person name="Uchiyama I."/>
            <person name="Ito T."/>
            <person name="Fujiyama A."/>
            <person name="Inagaki F."/>
            <person name="Takami H."/>
        </authorList>
    </citation>
    <scope>NUCLEOTIDE SEQUENCE</scope>
    <source>
        <strain evidence="1">Expedition CK06-06</strain>
    </source>
</reference>
<gene>
    <name evidence="1" type="ORF">S01H1_65846</name>
</gene>
<accession>X0XAL4</accession>
<dbReference type="EMBL" id="BARS01043499">
    <property type="protein sequence ID" value="GAG40120.1"/>
    <property type="molecule type" value="Genomic_DNA"/>
</dbReference>
<organism evidence="1">
    <name type="scientific">marine sediment metagenome</name>
    <dbReference type="NCBI Taxonomy" id="412755"/>
    <lineage>
        <taxon>unclassified sequences</taxon>
        <taxon>metagenomes</taxon>
        <taxon>ecological metagenomes</taxon>
    </lineage>
</organism>
<proteinExistence type="predicted"/>